<organism evidence="2">
    <name type="scientific">Amblyomma aureolatum</name>
    <dbReference type="NCBI Taxonomy" id="187763"/>
    <lineage>
        <taxon>Eukaryota</taxon>
        <taxon>Metazoa</taxon>
        <taxon>Ecdysozoa</taxon>
        <taxon>Arthropoda</taxon>
        <taxon>Chelicerata</taxon>
        <taxon>Arachnida</taxon>
        <taxon>Acari</taxon>
        <taxon>Parasitiformes</taxon>
        <taxon>Ixodida</taxon>
        <taxon>Ixodoidea</taxon>
        <taxon>Ixodidae</taxon>
        <taxon>Amblyomminae</taxon>
        <taxon>Amblyomma</taxon>
    </lineage>
</organism>
<feature type="non-terminal residue" evidence="2">
    <location>
        <position position="1"/>
    </location>
</feature>
<reference evidence="2" key="1">
    <citation type="journal article" date="2017" name="Front. Cell. Infect. Microbiol.">
        <title>The Distinct Transcriptional Response of the Midgut of Amblyomma sculptum and Amblyomma aureolatum Ticks to Rickettsia rickettsii Correlates to Their Differences in Susceptibility to Infection.</title>
        <authorList>
            <person name="Martins L.A."/>
            <person name="Galletti M.F.B.M."/>
            <person name="Ribeiro J.M."/>
            <person name="Fujita A."/>
            <person name="Costa F.B."/>
            <person name="Labruna M.B."/>
            <person name="Daffre S."/>
            <person name="Fogaca A.C."/>
        </authorList>
    </citation>
    <scope>NUCLEOTIDE SEQUENCE</scope>
</reference>
<evidence type="ECO:0000313" key="2">
    <source>
        <dbReference type="EMBL" id="JAT92568.1"/>
    </source>
</evidence>
<sequence>ISEALSPPPAAEGVAEVATASPKKPKTFGHPLQPFNLGINIPYFFNMRLLTGPAGTGLGLNVPAIFNLELDAAHRRRPGLLNFFGNRGILFNRRRRPGNPLASPGPAPPFGQPSEQDNAIDIKRKPSERLRESQDRVIAP</sequence>
<evidence type="ECO:0000256" key="1">
    <source>
        <dbReference type="SAM" id="MobiDB-lite"/>
    </source>
</evidence>
<dbReference type="EMBL" id="GFAC01006620">
    <property type="protein sequence ID" value="JAT92568.1"/>
    <property type="molecule type" value="mRNA"/>
</dbReference>
<dbReference type="AlphaFoldDB" id="A0A1E1X015"/>
<protein>
    <submittedName>
        <fullName evidence="2">Putative secreted protein</fullName>
    </submittedName>
</protein>
<feature type="region of interest" description="Disordered" evidence="1">
    <location>
        <begin position="94"/>
        <end position="140"/>
    </location>
</feature>
<feature type="compositionally biased region" description="Basic and acidic residues" evidence="1">
    <location>
        <begin position="120"/>
        <end position="140"/>
    </location>
</feature>
<name>A0A1E1X015_9ACAR</name>
<accession>A0A1E1X015</accession>
<proteinExistence type="evidence at transcript level"/>